<evidence type="ECO:0000256" key="3">
    <source>
        <dbReference type="ARBA" id="ARBA00022741"/>
    </source>
</evidence>
<feature type="transmembrane region" description="Helical" evidence="8">
    <location>
        <begin position="165"/>
        <end position="183"/>
    </location>
</feature>
<feature type="domain" description="ABC transporter" evidence="9">
    <location>
        <begin position="335"/>
        <end position="559"/>
    </location>
</feature>
<dbReference type="SMART" id="SM00382">
    <property type="entry name" value="AAA"/>
    <property type="match status" value="1"/>
</dbReference>
<comment type="subcellular location">
    <subcellularLocation>
        <location evidence="1">Cell membrane</location>
        <topology evidence="1">Multi-pass membrane protein</topology>
    </subcellularLocation>
</comment>
<protein>
    <submittedName>
        <fullName evidence="11">ABC transporter ATP-binding protein</fullName>
    </submittedName>
</protein>
<evidence type="ECO:0000313" key="12">
    <source>
        <dbReference type="Proteomes" id="UP001597079"/>
    </source>
</evidence>
<dbReference type="CDD" id="cd07346">
    <property type="entry name" value="ABC_6TM_exporters"/>
    <property type="match status" value="1"/>
</dbReference>
<sequence length="566" mass="62602">MMQTNHHGSEFLRMLAPLRKEKLLVFSSILVGSLAAVLNLSRPILLGYIISELVSNASLYKVFSLVSLFTLSWIMTWVASFFIRYLSSVVSQRTLVALQLQLLKHFLNLPVETSNQVSSGKLEAHTNSDLPLWVTVYGSTLAEVTHSITQLIAAAITLLKLDLRLSSIVAPFLIISALIPVFTSKYMMQISRSAQDGISNVLERLTSIIHGVPDLISFGAKPWALERYKEACNDNYHKQVKRTVAQGALSIASSSTEIIAYILVLAIGGSQVLKHELNVGYLVSYLGTIEMIFFPATYANNLSSSIQNSWAAARRVWAFFDMPVTQPRIRAGSSMQLTSISYTYPGSEIPTLREITCQIEKGKLIAIIGESGSGKSTLLHVLSGLYQPTQGYIELFEDNEVSGFVWQEPFLFPGTISENLTLGQDVPLETMRQLSACLNIDETMMRLPSQYESLVGYSGNNFSGGQKKRLAIVRALLRKASLLMMDEPTAGLDIENSRLVWELIEGLNPPVTRIITTHRLDEARRADVVIVMKEGRIVEYGPPSSSATLNGRFPTTGNYNDVNPIN</sequence>
<dbReference type="InterPro" id="IPR039421">
    <property type="entry name" value="Type_1_exporter"/>
</dbReference>
<evidence type="ECO:0000256" key="6">
    <source>
        <dbReference type="ARBA" id="ARBA00023136"/>
    </source>
</evidence>
<accession>A0ABW4JEV4</accession>
<dbReference type="Gene3D" id="1.20.1560.10">
    <property type="entry name" value="ABC transporter type 1, transmembrane domain"/>
    <property type="match status" value="1"/>
</dbReference>
<dbReference type="RefSeq" id="WP_377941478.1">
    <property type="nucleotide sequence ID" value="NZ_JBHUCX010000013.1"/>
</dbReference>
<name>A0ABW4JEV4_9BACL</name>
<dbReference type="Gene3D" id="3.40.50.300">
    <property type="entry name" value="P-loop containing nucleotide triphosphate hydrolases"/>
    <property type="match status" value="1"/>
</dbReference>
<dbReference type="PROSITE" id="PS00211">
    <property type="entry name" value="ABC_TRANSPORTER_1"/>
    <property type="match status" value="1"/>
</dbReference>
<feature type="transmembrane region" description="Helical" evidence="8">
    <location>
        <begin position="23"/>
        <end position="50"/>
    </location>
</feature>
<evidence type="ECO:0000313" key="11">
    <source>
        <dbReference type="EMBL" id="MFD1673898.1"/>
    </source>
</evidence>
<reference evidence="12" key="1">
    <citation type="journal article" date="2019" name="Int. J. Syst. Evol. Microbiol.">
        <title>The Global Catalogue of Microorganisms (GCM) 10K type strain sequencing project: providing services to taxonomists for standard genome sequencing and annotation.</title>
        <authorList>
            <consortium name="The Broad Institute Genomics Platform"/>
            <consortium name="The Broad Institute Genome Sequencing Center for Infectious Disease"/>
            <person name="Wu L."/>
            <person name="Ma J."/>
        </authorList>
    </citation>
    <scope>NUCLEOTIDE SEQUENCE [LARGE SCALE GENOMIC DNA]</scope>
    <source>
        <strain evidence="12">CGMCC 1.12286</strain>
    </source>
</reference>
<keyword evidence="5 8" id="KW-1133">Transmembrane helix</keyword>
<keyword evidence="3" id="KW-0547">Nucleotide-binding</keyword>
<proteinExistence type="predicted"/>
<dbReference type="InterPro" id="IPR003439">
    <property type="entry name" value="ABC_transporter-like_ATP-bd"/>
</dbReference>
<dbReference type="InterPro" id="IPR017871">
    <property type="entry name" value="ABC_transporter-like_CS"/>
</dbReference>
<dbReference type="InterPro" id="IPR003593">
    <property type="entry name" value="AAA+_ATPase"/>
</dbReference>
<feature type="domain" description="ABC transmembrane type-1" evidence="10">
    <location>
        <begin position="28"/>
        <end position="308"/>
    </location>
</feature>
<evidence type="ECO:0000256" key="5">
    <source>
        <dbReference type="ARBA" id="ARBA00022989"/>
    </source>
</evidence>
<feature type="region of interest" description="Disordered" evidence="7">
    <location>
        <begin position="543"/>
        <end position="566"/>
    </location>
</feature>
<evidence type="ECO:0000256" key="1">
    <source>
        <dbReference type="ARBA" id="ARBA00004651"/>
    </source>
</evidence>
<dbReference type="Pfam" id="PF00005">
    <property type="entry name" value="ABC_tran"/>
    <property type="match status" value="1"/>
</dbReference>
<dbReference type="InterPro" id="IPR011527">
    <property type="entry name" value="ABC1_TM_dom"/>
</dbReference>
<dbReference type="PROSITE" id="PS50893">
    <property type="entry name" value="ABC_TRANSPORTER_2"/>
    <property type="match status" value="1"/>
</dbReference>
<dbReference type="EMBL" id="JBHUCX010000013">
    <property type="protein sequence ID" value="MFD1673898.1"/>
    <property type="molecule type" value="Genomic_DNA"/>
</dbReference>
<dbReference type="GO" id="GO:0005524">
    <property type="term" value="F:ATP binding"/>
    <property type="evidence" value="ECO:0007669"/>
    <property type="project" value="UniProtKB-KW"/>
</dbReference>
<evidence type="ECO:0000256" key="2">
    <source>
        <dbReference type="ARBA" id="ARBA00022692"/>
    </source>
</evidence>
<dbReference type="SUPFAM" id="SSF52540">
    <property type="entry name" value="P-loop containing nucleoside triphosphate hydrolases"/>
    <property type="match status" value="1"/>
</dbReference>
<gene>
    <name evidence="11" type="ORF">ACFSB2_04145</name>
</gene>
<evidence type="ECO:0000256" key="4">
    <source>
        <dbReference type="ARBA" id="ARBA00022840"/>
    </source>
</evidence>
<keyword evidence="6 8" id="KW-0472">Membrane</keyword>
<feature type="transmembrane region" description="Helical" evidence="8">
    <location>
        <begin position="62"/>
        <end position="83"/>
    </location>
</feature>
<evidence type="ECO:0000259" key="9">
    <source>
        <dbReference type="PROSITE" id="PS50893"/>
    </source>
</evidence>
<keyword evidence="12" id="KW-1185">Reference proteome</keyword>
<evidence type="ECO:0000259" key="10">
    <source>
        <dbReference type="PROSITE" id="PS50929"/>
    </source>
</evidence>
<keyword evidence="2 8" id="KW-0812">Transmembrane</keyword>
<organism evidence="11 12">
    <name type="scientific">Alicyclobacillus fodiniaquatilis</name>
    <dbReference type="NCBI Taxonomy" id="1661150"/>
    <lineage>
        <taxon>Bacteria</taxon>
        <taxon>Bacillati</taxon>
        <taxon>Bacillota</taxon>
        <taxon>Bacilli</taxon>
        <taxon>Bacillales</taxon>
        <taxon>Alicyclobacillaceae</taxon>
        <taxon>Alicyclobacillus</taxon>
    </lineage>
</organism>
<comment type="caution">
    <text evidence="11">The sequence shown here is derived from an EMBL/GenBank/DDBJ whole genome shotgun (WGS) entry which is preliminary data.</text>
</comment>
<dbReference type="PANTHER" id="PTHR43394:SF1">
    <property type="entry name" value="ATP-BINDING CASSETTE SUB-FAMILY B MEMBER 10, MITOCHONDRIAL"/>
    <property type="match status" value="1"/>
</dbReference>
<dbReference type="Proteomes" id="UP001597079">
    <property type="component" value="Unassembled WGS sequence"/>
</dbReference>
<dbReference type="InterPro" id="IPR027417">
    <property type="entry name" value="P-loop_NTPase"/>
</dbReference>
<dbReference type="InterPro" id="IPR036640">
    <property type="entry name" value="ABC1_TM_sf"/>
</dbReference>
<evidence type="ECO:0000256" key="7">
    <source>
        <dbReference type="SAM" id="MobiDB-lite"/>
    </source>
</evidence>
<dbReference type="Pfam" id="PF00664">
    <property type="entry name" value="ABC_membrane"/>
    <property type="match status" value="1"/>
</dbReference>
<dbReference type="SUPFAM" id="SSF90123">
    <property type="entry name" value="ABC transporter transmembrane region"/>
    <property type="match status" value="1"/>
</dbReference>
<keyword evidence="4 11" id="KW-0067">ATP-binding</keyword>
<dbReference type="CDD" id="cd03228">
    <property type="entry name" value="ABCC_MRP_Like"/>
    <property type="match status" value="1"/>
</dbReference>
<dbReference type="PROSITE" id="PS50929">
    <property type="entry name" value="ABC_TM1F"/>
    <property type="match status" value="1"/>
</dbReference>
<evidence type="ECO:0000256" key="8">
    <source>
        <dbReference type="SAM" id="Phobius"/>
    </source>
</evidence>
<dbReference type="PANTHER" id="PTHR43394">
    <property type="entry name" value="ATP-DEPENDENT PERMEASE MDL1, MITOCHONDRIAL"/>
    <property type="match status" value="1"/>
</dbReference>